<keyword evidence="4" id="KW-1185">Reference proteome</keyword>
<dbReference type="Gene3D" id="3.40.50.2000">
    <property type="entry name" value="Glycogen Phosphorylase B"/>
    <property type="match status" value="2"/>
</dbReference>
<dbReference type="RefSeq" id="WP_089875964.1">
    <property type="nucleotide sequence ID" value="NZ_FOYS01000001.1"/>
</dbReference>
<keyword evidence="3" id="KW-0808">Transferase</keyword>
<evidence type="ECO:0000313" key="3">
    <source>
        <dbReference type="EMBL" id="SFR33019.1"/>
    </source>
</evidence>
<evidence type="ECO:0000313" key="4">
    <source>
        <dbReference type="Proteomes" id="UP000243250"/>
    </source>
</evidence>
<feature type="domain" description="Glycosyltransferase subfamily 4-like N-terminal" evidence="2">
    <location>
        <begin position="32"/>
        <end position="145"/>
    </location>
</feature>
<protein>
    <submittedName>
        <fullName evidence="3">Glycosyltransferase involved in cell wall bisynthesis</fullName>
    </submittedName>
</protein>
<dbReference type="InterPro" id="IPR001296">
    <property type="entry name" value="Glyco_trans_1"/>
</dbReference>
<dbReference type="STRING" id="555875.SAMN04488124_0226"/>
<evidence type="ECO:0000259" key="1">
    <source>
        <dbReference type="Pfam" id="PF00534"/>
    </source>
</evidence>
<dbReference type="SUPFAM" id="SSF53756">
    <property type="entry name" value="UDP-Glycosyltransferase/glycogen phosphorylase"/>
    <property type="match status" value="1"/>
</dbReference>
<dbReference type="Proteomes" id="UP000243250">
    <property type="component" value="Unassembled WGS sequence"/>
</dbReference>
<dbReference type="PANTHER" id="PTHR45947:SF3">
    <property type="entry name" value="SULFOQUINOVOSYL TRANSFERASE SQD2"/>
    <property type="match status" value="1"/>
</dbReference>
<dbReference type="InterPro" id="IPR028098">
    <property type="entry name" value="Glyco_trans_4-like_N"/>
</dbReference>
<dbReference type="AlphaFoldDB" id="A0A1I6FSU9"/>
<dbReference type="GO" id="GO:0016757">
    <property type="term" value="F:glycosyltransferase activity"/>
    <property type="evidence" value="ECO:0007669"/>
    <property type="project" value="InterPro"/>
</dbReference>
<accession>A0A1I6FSU9</accession>
<proteinExistence type="predicted"/>
<dbReference type="InterPro" id="IPR050194">
    <property type="entry name" value="Glycosyltransferase_grp1"/>
</dbReference>
<dbReference type="Pfam" id="PF00534">
    <property type="entry name" value="Glycos_transf_1"/>
    <property type="match status" value="1"/>
</dbReference>
<dbReference type="CDD" id="cd03801">
    <property type="entry name" value="GT4_PimA-like"/>
    <property type="match status" value="1"/>
</dbReference>
<gene>
    <name evidence="3" type="ORF">SAMN04488124_0226</name>
</gene>
<dbReference type="OrthoDB" id="282753at2157"/>
<sequence length="360" mass="38294">MRVALVVPGSIETLSGGFAYDRALVASLREAGDTVEVVSVPWRRYPFGLVDSLSPTPLSPSLADADLILADELAHPALLRLSSEAPVVALVHHLRCDESEGVRAALAGTLERRFLARCDAAVCTSHATASSVETRAPTLPTHVAPPADTQFDPAVTRAFVSERAREDPFRVAFVGNLVPRKEVLTLLDALAGLDDSTPWRATLVGPHPDDVYRRRVERRIRRRGLGESVRLAGELPTEEVAAALRESHVFAMPSSHEGFGIAYLEAMGFGLPVVAAASGGASDLVDAETGVLVAPGDADAVRDALDGFASDRTALEAAGHAALARYRAHPSWAETTRECRAFLRGVGEGARRKQPAEGHA</sequence>
<dbReference type="EMBL" id="FOYS01000001">
    <property type="protein sequence ID" value="SFR33019.1"/>
    <property type="molecule type" value="Genomic_DNA"/>
</dbReference>
<name>A0A1I6FSU9_9EURY</name>
<organism evidence="3 4">
    <name type="scientific">Halogeometricum limi</name>
    <dbReference type="NCBI Taxonomy" id="555875"/>
    <lineage>
        <taxon>Archaea</taxon>
        <taxon>Methanobacteriati</taxon>
        <taxon>Methanobacteriota</taxon>
        <taxon>Stenosarchaea group</taxon>
        <taxon>Halobacteria</taxon>
        <taxon>Halobacteriales</taxon>
        <taxon>Haloferacaceae</taxon>
        <taxon>Halogeometricum</taxon>
    </lineage>
</organism>
<dbReference type="Pfam" id="PF13439">
    <property type="entry name" value="Glyco_transf_4"/>
    <property type="match status" value="1"/>
</dbReference>
<dbReference type="PANTHER" id="PTHR45947">
    <property type="entry name" value="SULFOQUINOVOSYL TRANSFERASE SQD2"/>
    <property type="match status" value="1"/>
</dbReference>
<reference evidence="4" key="1">
    <citation type="submission" date="2016-10" db="EMBL/GenBank/DDBJ databases">
        <authorList>
            <person name="Varghese N."/>
            <person name="Submissions S."/>
        </authorList>
    </citation>
    <scope>NUCLEOTIDE SEQUENCE [LARGE SCALE GENOMIC DNA]</scope>
    <source>
        <strain evidence="4">CGMCC 1.8711</strain>
    </source>
</reference>
<evidence type="ECO:0000259" key="2">
    <source>
        <dbReference type="Pfam" id="PF13439"/>
    </source>
</evidence>
<feature type="domain" description="Glycosyl transferase family 1" evidence="1">
    <location>
        <begin position="160"/>
        <end position="320"/>
    </location>
</feature>